<evidence type="ECO:0000313" key="2">
    <source>
        <dbReference type="EMBL" id="RRT78593.1"/>
    </source>
</evidence>
<name>A0A427AQX5_ENSVE</name>
<accession>A0A427AQX5</accession>
<sequence length="119" mass="13207">MPPAQASPAQPSPKKGSYWPRSLRLGDDGSPDESPRLRVVYRFVAVVLLDGATPVVRPSQIPRLLSGPFSNFFYNCLLIFTPLLHSKEPLTRKNIAKHCIDATAPGLPMLWLLSHPLCY</sequence>
<evidence type="ECO:0000256" key="1">
    <source>
        <dbReference type="SAM" id="MobiDB-lite"/>
    </source>
</evidence>
<reference evidence="2 3" key="1">
    <citation type="journal article" date="2014" name="Agronomy (Basel)">
        <title>A Draft Genome Sequence for Ensete ventricosum, the Drought-Tolerant Tree Against Hunger.</title>
        <authorList>
            <person name="Harrison J."/>
            <person name="Moore K.A."/>
            <person name="Paszkiewicz K."/>
            <person name="Jones T."/>
            <person name="Grant M."/>
            <person name="Ambacheew D."/>
            <person name="Muzemil S."/>
            <person name="Studholme D.J."/>
        </authorList>
    </citation>
    <scope>NUCLEOTIDE SEQUENCE [LARGE SCALE GENOMIC DNA]</scope>
</reference>
<gene>
    <name evidence="2" type="ORF">B296_00024058</name>
</gene>
<protein>
    <submittedName>
        <fullName evidence="2">Uncharacterized protein</fullName>
    </submittedName>
</protein>
<dbReference type="AlphaFoldDB" id="A0A427AQX5"/>
<dbReference type="EMBL" id="AMZH03001635">
    <property type="protein sequence ID" value="RRT78593.1"/>
    <property type="molecule type" value="Genomic_DNA"/>
</dbReference>
<organism evidence="2 3">
    <name type="scientific">Ensete ventricosum</name>
    <name type="common">Abyssinian banana</name>
    <name type="synonym">Musa ensete</name>
    <dbReference type="NCBI Taxonomy" id="4639"/>
    <lineage>
        <taxon>Eukaryota</taxon>
        <taxon>Viridiplantae</taxon>
        <taxon>Streptophyta</taxon>
        <taxon>Embryophyta</taxon>
        <taxon>Tracheophyta</taxon>
        <taxon>Spermatophyta</taxon>
        <taxon>Magnoliopsida</taxon>
        <taxon>Liliopsida</taxon>
        <taxon>Zingiberales</taxon>
        <taxon>Musaceae</taxon>
        <taxon>Ensete</taxon>
    </lineage>
</organism>
<dbReference type="Proteomes" id="UP000287651">
    <property type="component" value="Unassembled WGS sequence"/>
</dbReference>
<evidence type="ECO:0000313" key="3">
    <source>
        <dbReference type="Proteomes" id="UP000287651"/>
    </source>
</evidence>
<feature type="region of interest" description="Disordered" evidence="1">
    <location>
        <begin position="1"/>
        <end position="34"/>
    </location>
</feature>
<feature type="compositionally biased region" description="Low complexity" evidence="1">
    <location>
        <begin position="1"/>
        <end position="13"/>
    </location>
</feature>
<proteinExistence type="predicted"/>
<comment type="caution">
    <text evidence="2">The sequence shown here is derived from an EMBL/GenBank/DDBJ whole genome shotgun (WGS) entry which is preliminary data.</text>
</comment>